<dbReference type="AlphaFoldDB" id="A0A285JH84"/>
<comment type="similarity">
    <text evidence="1">Belongs to the universal stress protein A family.</text>
</comment>
<dbReference type="InterPro" id="IPR014729">
    <property type="entry name" value="Rossmann-like_a/b/a_fold"/>
</dbReference>
<dbReference type="Gene3D" id="3.40.50.620">
    <property type="entry name" value="HUPs"/>
    <property type="match status" value="2"/>
</dbReference>
<accession>A0A285JH84</accession>
<evidence type="ECO:0000313" key="4">
    <source>
        <dbReference type="Proteomes" id="UP000219612"/>
    </source>
</evidence>
<keyword evidence="4" id="KW-1185">Reference proteome</keyword>
<proteinExistence type="inferred from homology"/>
<dbReference type="Proteomes" id="UP000219612">
    <property type="component" value="Unassembled WGS sequence"/>
</dbReference>
<dbReference type="PANTHER" id="PTHR46553:SF3">
    <property type="entry name" value="ADENINE NUCLEOTIDE ALPHA HYDROLASES-LIKE SUPERFAMILY PROTEIN"/>
    <property type="match status" value="1"/>
</dbReference>
<evidence type="ECO:0000259" key="2">
    <source>
        <dbReference type="Pfam" id="PF00582"/>
    </source>
</evidence>
<feature type="domain" description="UspA" evidence="2">
    <location>
        <begin position="150"/>
        <end position="283"/>
    </location>
</feature>
<feature type="domain" description="UspA" evidence="2">
    <location>
        <begin position="5"/>
        <end position="143"/>
    </location>
</feature>
<reference evidence="4" key="1">
    <citation type="submission" date="2017-09" db="EMBL/GenBank/DDBJ databases">
        <authorList>
            <person name="Varghese N."/>
            <person name="Submissions S."/>
        </authorList>
    </citation>
    <scope>NUCLEOTIDE SEQUENCE [LARGE SCALE GENOMIC DNA]</scope>
    <source>
        <strain evidence="4">CGMCC 4.6857</strain>
    </source>
</reference>
<dbReference type="InterPro" id="IPR006016">
    <property type="entry name" value="UspA"/>
</dbReference>
<evidence type="ECO:0000256" key="1">
    <source>
        <dbReference type="ARBA" id="ARBA00008791"/>
    </source>
</evidence>
<dbReference type="InterPro" id="IPR006015">
    <property type="entry name" value="Universal_stress_UspA"/>
</dbReference>
<dbReference type="Pfam" id="PF00582">
    <property type="entry name" value="Usp"/>
    <property type="match status" value="2"/>
</dbReference>
<organism evidence="3 4">
    <name type="scientific">Paractinoplanes atraurantiacus</name>
    <dbReference type="NCBI Taxonomy" id="1036182"/>
    <lineage>
        <taxon>Bacteria</taxon>
        <taxon>Bacillati</taxon>
        <taxon>Actinomycetota</taxon>
        <taxon>Actinomycetes</taxon>
        <taxon>Micromonosporales</taxon>
        <taxon>Micromonosporaceae</taxon>
        <taxon>Paractinoplanes</taxon>
    </lineage>
</organism>
<dbReference type="SUPFAM" id="SSF52402">
    <property type="entry name" value="Adenine nucleotide alpha hydrolases-like"/>
    <property type="match status" value="2"/>
</dbReference>
<protein>
    <submittedName>
        <fullName evidence="3">Nucleotide-binding universal stress protein, UspA family</fullName>
    </submittedName>
</protein>
<sequence length="288" mass="29669">MTTGTVVIGYDGSPQSRMAAAWALDQAALTGAPAELLYAYEWPDWMAAASMVPSLPIFPTAEIRRQAGRVLADAVAAARRSHPGVPVTGTTVDTGADLSLIDRSAGAGLIVLGAHGHSAVPNLLGSTTVAVSAHAHCPVVVVRGTAQAHRPVVAGIDETADPHAVLGFAFDTALVRRAPLHVIRAWPPAIGMPSGTALTRGAVPAGIRRPFDELVAGWREKYPEVPITAQAVARHPAAALTDAGTAAQLLVVGSHGRGRLRGLLLGSVGQHLLRHAACPVAVAHEPET</sequence>
<dbReference type="EMBL" id="OBDY01000020">
    <property type="protein sequence ID" value="SNY59157.1"/>
    <property type="molecule type" value="Genomic_DNA"/>
</dbReference>
<dbReference type="RefSeq" id="WP_097325598.1">
    <property type="nucleotide sequence ID" value="NZ_OBDY01000020.1"/>
</dbReference>
<dbReference type="OrthoDB" id="3404132at2"/>
<dbReference type="PRINTS" id="PR01438">
    <property type="entry name" value="UNVRSLSTRESS"/>
</dbReference>
<gene>
    <name evidence="3" type="ORF">SAMN05421748_12063</name>
</gene>
<name>A0A285JH84_9ACTN</name>
<dbReference type="PANTHER" id="PTHR46553">
    <property type="entry name" value="ADENINE NUCLEOTIDE ALPHA HYDROLASES-LIKE SUPERFAMILY PROTEIN"/>
    <property type="match status" value="1"/>
</dbReference>
<evidence type="ECO:0000313" key="3">
    <source>
        <dbReference type="EMBL" id="SNY59157.1"/>
    </source>
</evidence>